<evidence type="ECO:0000259" key="8">
    <source>
        <dbReference type="Pfam" id="PF08501"/>
    </source>
</evidence>
<dbReference type="AlphaFoldDB" id="A0A1H8MY84"/>
<dbReference type="InterPro" id="IPR046346">
    <property type="entry name" value="Aminoacid_DH-like_N_sf"/>
</dbReference>
<dbReference type="RefSeq" id="WP_091303526.1">
    <property type="nucleotide sequence ID" value="NZ_FOCE01000015.1"/>
</dbReference>
<keyword evidence="5" id="KW-0057">Aromatic amino acid biosynthesis</keyword>
<evidence type="ECO:0000256" key="2">
    <source>
        <dbReference type="ARBA" id="ARBA00012962"/>
    </source>
</evidence>
<feature type="domain" description="Shikimate dehydrogenase substrate binding N-terminal" evidence="8">
    <location>
        <begin position="11"/>
        <end position="94"/>
    </location>
</feature>
<dbReference type="EMBL" id="FOCE01000015">
    <property type="protein sequence ID" value="SEO22198.1"/>
    <property type="molecule type" value="Genomic_DNA"/>
</dbReference>
<evidence type="ECO:0000259" key="7">
    <source>
        <dbReference type="Pfam" id="PF01488"/>
    </source>
</evidence>
<dbReference type="GO" id="GO:0009073">
    <property type="term" value="P:aromatic amino acid family biosynthetic process"/>
    <property type="evidence" value="ECO:0007669"/>
    <property type="project" value="UniProtKB-KW"/>
</dbReference>
<dbReference type="SUPFAM" id="SSF53223">
    <property type="entry name" value="Aminoacid dehydrogenase-like, N-terminal domain"/>
    <property type="match status" value="1"/>
</dbReference>
<evidence type="ECO:0000313" key="9">
    <source>
        <dbReference type="EMBL" id="SEO22198.1"/>
    </source>
</evidence>
<dbReference type="GO" id="GO:0004764">
    <property type="term" value="F:shikimate 3-dehydrogenase (NADP+) activity"/>
    <property type="evidence" value="ECO:0007669"/>
    <property type="project" value="UniProtKB-EC"/>
</dbReference>
<evidence type="ECO:0000256" key="1">
    <source>
        <dbReference type="ARBA" id="ARBA00004871"/>
    </source>
</evidence>
<dbReference type="PANTHER" id="PTHR21089:SF1">
    <property type="entry name" value="BIFUNCTIONAL 3-DEHYDROQUINATE DEHYDRATASE_SHIKIMATE DEHYDROGENASE, CHLOROPLASTIC"/>
    <property type="match status" value="1"/>
</dbReference>
<dbReference type="Pfam" id="PF01488">
    <property type="entry name" value="Shikimate_DH"/>
    <property type="match status" value="1"/>
</dbReference>
<sequence>MITGTTRFAPLLAHPCRHVRTPKVFNAECAARQIDMVMLPLDVQPQMLQPTVAALRAVGNLAGMVVTIPHKTAIATLCDRLTGAAALVGACNIVRREADGSLTGGMFDGEGFVAGLRHQDHDPAGRRVLLIGAGGAASGVAHALVAAGVDSLTIANRSAEKAALLVEQLRSAFPQARLGIGPANPRGHDLVINGTSLGMHEGDALPLDPDRLSPGTLVAEVVMQPDVTPLLRAAEARGLAIHKGLHMVEQQVGLLVDFLA</sequence>
<dbReference type="InterPro" id="IPR013708">
    <property type="entry name" value="Shikimate_DH-bd_N"/>
</dbReference>
<gene>
    <name evidence="9" type="ORF">SAMN04488103_11533</name>
</gene>
<dbReference type="Gene3D" id="3.40.50.720">
    <property type="entry name" value="NAD(P)-binding Rossmann-like Domain"/>
    <property type="match status" value="1"/>
</dbReference>
<evidence type="ECO:0000256" key="5">
    <source>
        <dbReference type="ARBA" id="ARBA00023141"/>
    </source>
</evidence>
<keyword evidence="10" id="KW-1185">Reference proteome</keyword>
<dbReference type="InterPro" id="IPR036291">
    <property type="entry name" value="NAD(P)-bd_dom_sf"/>
</dbReference>
<dbReference type="UniPathway" id="UPA00053">
    <property type="reaction ID" value="UER00087"/>
</dbReference>
<evidence type="ECO:0000313" key="10">
    <source>
        <dbReference type="Proteomes" id="UP000198761"/>
    </source>
</evidence>
<evidence type="ECO:0000256" key="3">
    <source>
        <dbReference type="ARBA" id="ARBA00022857"/>
    </source>
</evidence>
<dbReference type="InterPro" id="IPR006151">
    <property type="entry name" value="Shikm_DH/Glu-tRNA_Rdtase"/>
</dbReference>
<dbReference type="GO" id="GO:0050661">
    <property type="term" value="F:NADP binding"/>
    <property type="evidence" value="ECO:0007669"/>
    <property type="project" value="TreeGrafter"/>
</dbReference>
<dbReference type="Pfam" id="PF08501">
    <property type="entry name" value="Shikimate_dh_N"/>
    <property type="match status" value="1"/>
</dbReference>
<dbReference type="PANTHER" id="PTHR21089">
    <property type="entry name" value="SHIKIMATE DEHYDROGENASE"/>
    <property type="match status" value="1"/>
</dbReference>
<dbReference type="CDD" id="cd01065">
    <property type="entry name" value="NAD_bind_Shikimate_DH"/>
    <property type="match status" value="1"/>
</dbReference>
<dbReference type="EC" id="1.1.1.25" evidence="2"/>
<dbReference type="STRING" id="933059.SAMN04488103_11533"/>
<comment type="pathway">
    <text evidence="1">Metabolic intermediate biosynthesis; chorismate biosynthesis; chorismate from D-erythrose 4-phosphate and phosphoenolpyruvate: step 4/7.</text>
</comment>
<dbReference type="Gene3D" id="3.40.50.10860">
    <property type="entry name" value="Leucine Dehydrogenase, chain A, domain 1"/>
    <property type="match status" value="1"/>
</dbReference>
<feature type="domain" description="Quinate/shikimate 5-dehydrogenase/glutamyl-tRNA reductase" evidence="7">
    <location>
        <begin position="124"/>
        <end position="172"/>
    </location>
</feature>
<evidence type="ECO:0000256" key="6">
    <source>
        <dbReference type="ARBA" id="ARBA00049442"/>
    </source>
</evidence>
<reference evidence="9 10" key="1">
    <citation type="submission" date="2016-10" db="EMBL/GenBank/DDBJ databases">
        <authorList>
            <person name="de Groot N.N."/>
        </authorList>
    </citation>
    <scope>NUCLEOTIDE SEQUENCE [LARGE SCALE GENOMIC DNA]</scope>
    <source>
        <strain evidence="9 10">DSM 3857</strain>
    </source>
</reference>
<dbReference type="Proteomes" id="UP000198761">
    <property type="component" value="Unassembled WGS sequence"/>
</dbReference>
<organism evidence="9 10">
    <name type="scientific">Gemmobacter aquatilis</name>
    <dbReference type="NCBI Taxonomy" id="933059"/>
    <lineage>
        <taxon>Bacteria</taxon>
        <taxon>Pseudomonadati</taxon>
        <taxon>Pseudomonadota</taxon>
        <taxon>Alphaproteobacteria</taxon>
        <taxon>Rhodobacterales</taxon>
        <taxon>Paracoccaceae</taxon>
        <taxon>Gemmobacter</taxon>
    </lineage>
</organism>
<proteinExistence type="predicted"/>
<dbReference type="OrthoDB" id="7873617at2"/>
<dbReference type="InterPro" id="IPR022893">
    <property type="entry name" value="Shikimate_DH_fam"/>
</dbReference>
<comment type="catalytic activity">
    <reaction evidence="6">
        <text>shikimate + NADP(+) = 3-dehydroshikimate + NADPH + H(+)</text>
        <dbReference type="Rhea" id="RHEA:17737"/>
        <dbReference type="ChEBI" id="CHEBI:15378"/>
        <dbReference type="ChEBI" id="CHEBI:16630"/>
        <dbReference type="ChEBI" id="CHEBI:36208"/>
        <dbReference type="ChEBI" id="CHEBI:57783"/>
        <dbReference type="ChEBI" id="CHEBI:58349"/>
        <dbReference type="EC" id="1.1.1.25"/>
    </reaction>
</comment>
<keyword evidence="3" id="KW-0521">NADP</keyword>
<protein>
    <recommendedName>
        <fullName evidence="2">shikimate dehydrogenase (NADP(+))</fullName>
        <ecNumber evidence="2">1.1.1.25</ecNumber>
    </recommendedName>
</protein>
<evidence type="ECO:0000256" key="4">
    <source>
        <dbReference type="ARBA" id="ARBA00023002"/>
    </source>
</evidence>
<name>A0A1H8MY84_9RHOB</name>
<keyword evidence="5" id="KW-0028">Amino-acid biosynthesis</keyword>
<dbReference type="GO" id="GO:0009423">
    <property type="term" value="P:chorismate biosynthetic process"/>
    <property type="evidence" value="ECO:0007669"/>
    <property type="project" value="UniProtKB-UniPathway"/>
</dbReference>
<dbReference type="GO" id="GO:0019632">
    <property type="term" value="P:shikimate metabolic process"/>
    <property type="evidence" value="ECO:0007669"/>
    <property type="project" value="TreeGrafter"/>
</dbReference>
<dbReference type="SUPFAM" id="SSF51735">
    <property type="entry name" value="NAD(P)-binding Rossmann-fold domains"/>
    <property type="match status" value="1"/>
</dbReference>
<accession>A0A1H8MY84</accession>
<dbReference type="GO" id="GO:0005829">
    <property type="term" value="C:cytosol"/>
    <property type="evidence" value="ECO:0007669"/>
    <property type="project" value="TreeGrafter"/>
</dbReference>
<keyword evidence="4" id="KW-0560">Oxidoreductase</keyword>